<protein>
    <recommendedName>
        <fullName evidence="3">Methyltransferase domain-containing protein</fullName>
    </recommendedName>
</protein>
<dbReference type="Proteomes" id="UP000177583">
    <property type="component" value="Unassembled WGS sequence"/>
</dbReference>
<evidence type="ECO:0000313" key="1">
    <source>
        <dbReference type="EMBL" id="OGH01540.1"/>
    </source>
</evidence>
<dbReference type="AlphaFoldDB" id="A0A1F6GU66"/>
<evidence type="ECO:0000313" key="2">
    <source>
        <dbReference type="Proteomes" id="UP000177583"/>
    </source>
</evidence>
<dbReference type="Gene3D" id="3.40.50.150">
    <property type="entry name" value="Vaccinia Virus protein VP39"/>
    <property type="match status" value="1"/>
</dbReference>
<dbReference type="SUPFAM" id="SSF53335">
    <property type="entry name" value="S-adenosyl-L-methionine-dependent methyltransferases"/>
    <property type="match status" value="1"/>
</dbReference>
<sequence length="210" mass="23694">MDLFSAHRLAHESLNKLSAYKELQKKNHHKHSSFLKPEAKILCPNAYLGLEPIALSVINKEWDILVVEPQKEALFAAIRRVEALDLEGRIRFEASPLAQWQEQGFDAALTSLTPNLLEPQEQEAYFQAIFSRLKPGGRLTLVGIFEDPAALAAWKEAQPQLTAEIELLLKLAPPLSKEKVLAWAEGFGAKESWTWGKSFLVESLHFKKNL</sequence>
<reference evidence="1 2" key="1">
    <citation type="journal article" date="2016" name="Nat. Commun.">
        <title>Thousands of microbial genomes shed light on interconnected biogeochemical processes in an aquifer system.</title>
        <authorList>
            <person name="Anantharaman K."/>
            <person name="Brown C.T."/>
            <person name="Hug L.A."/>
            <person name="Sharon I."/>
            <person name="Castelle C.J."/>
            <person name="Probst A.J."/>
            <person name="Thomas B.C."/>
            <person name="Singh A."/>
            <person name="Wilkins M.J."/>
            <person name="Karaoz U."/>
            <person name="Brodie E.L."/>
            <person name="Williams K.H."/>
            <person name="Hubbard S.S."/>
            <person name="Banfield J.F."/>
        </authorList>
    </citation>
    <scope>NUCLEOTIDE SEQUENCE [LARGE SCALE GENOMIC DNA]</scope>
</reference>
<accession>A0A1F6GU66</accession>
<proteinExistence type="predicted"/>
<evidence type="ECO:0008006" key="3">
    <source>
        <dbReference type="Google" id="ProtNLM"/>
    </source>
</evidence>
<dbReference type="EMBL" id="MFNF01000033">
    <property type="protein sequence ID" value="OGH01540.1"/>
    <property type="molecule type" value="Genomic_DNA"/>
</dbReference>
<name>A0A1F6GU66_9PROT</name>
<organism evidence="1 2">
    <name type="scientific">Candidatus Lambdaproteobacteria bacterium RIFOXYD2_FULL_56_26</name>
    <dbReference type="NCBI Taxonomy" id="1817773"/>
    <lineage>
        <taxon>Bacteria</taxon>
        <taxon>Pseudomonadati</taxon>
        <taxon>Pseudomonadota</taxon>
        <taxon>Candidatus Lambdaproteobacteria</taxon>
    </lineage>
</organism>
<gene>
    <name evidence="1" type="ORF">A2557_14000</name>
</gene>
<comment type="caution">
    <text evidence="1">The sequence shown here is derived from an EMBL/GenBank/DDBJ whole genome shotgun (WGS) entry which is preliminary data.</text>
</comment>
<dbReference type="InterPro" id="IPR029063">
    <property type="entry name" value="SAM-dependent_MTases_sf"/>
</dbReference>